<organism evidence="1">
    <name type="scientific">marine sediment metagenome</name>
    <dbReference type="NCBI Taxonomy" id="412755"/>
    <lineage>
        <taxon>unclassified sequences</taxon>
        <taxon>metagenomes</taxon>
        <taxon>ecological metagenomes</taxon>
    </lineage>
</organism>
<evidence type="ECO:0000313" key="1">
    <source>
        <dbReference type="EMBL" id="KKM01498.1"/>
    </source>
</evidence>
<sequence>MENIKNLISKRVEVVKTLLAASQDALRRMLEDVAKKDVYIQNLMAELAEYKLVWELIEKNE</sequence>
<reference evidence="1" key="1">
    <citation type="journal article" date="2015" name="Nature">
        <title>Complex archaea that bridge the gap between prokaryotes and eukaryotes.</title>
        <authorList>
            <person name="Spang A."/>
            <person name="Saw J.H."/>
            <person name="Jorgensen S.L."/>
            <person name="Zaremba-Niedzwiedzka K."/>
            <person name="Martijn J."/>
            <person name="Lind A.E."/>
            <person name="van Eijk R."/>
            <person name="Schleper C."/>
            <person name="Guy L."/>
            <person name="Ettema T.J."/>
        </authorList>
    </citation>
    <scope>NUCLEOTIDE SEQUENCE</scope>
</reference>
<accession>A0A0F9JRA2</accession>
<proteinExistence type="predicted"/>
<gene>
    <name evidence="1" type="ORF">LCGC14_1793740</name>
</gene>
<dbReference type="EMBL" id="LAZR01017178">
    <property type="protein sequence ID" value="KKM01498.1"/>
    <property type="molecule type" value="Genomic_DNA"/>
</dbReference>
<dbReference type="AlphaFoldDB" id="A0A0F9JRA2"/>
<comment type="caution">
    <text evidence="1">The sequence shown here is derived from an EMBL/GenBank/DDBJ whole genome shotgun (WGS) entry which is preliminary data.</text>
</comment>
<protein>
    <submittedName>
        <fullName evidence="1">Uncharacterized protein</fullName>
    </submittedName>
</protein>
<name>A0A0F9JRA2_9ZZZZ</name>